<sequence>MDSIAASNKPHAVCIPYPALSHINPILKLAKLLHHKGFYITFVNKECNDLPDFRFETIPDDMPPDADSAQDMPSLSKSTSKTCLATFSSLLSRLSKAAPDVPPVICIISDGIMSFTVKAAQQFDLPEVLFWTPSAYGMLAYMQYCHLVKQGHIPLKGTYVTNSYLGMRNLDSWNERRHTIEGSSKLHKNNCSAVVLNTFYDFEHSSLDAISAMYPHVYSTSPLQLMLNQIHDESLTSISSDLWREEPGCIEWLNDKDPKSVVYVNFGSITVITAHQLIEVAWGLANSKKSFLWIIRPDMVAGDDAAVLPLEFLTKTKERGKLELTRTSSKSSCNCRVLNTLRMELDFRKYLCRRTRYLLALFLRGEVEVLVRELMDGEKGQKMRNKALDWKNKGEAAAGPNGQSYQNLDQLIKDLLLPILSK</sequence>
<keyword evidence="4" id="KW-1185">Reference proteome</keyword>
<dbReference type="GO" id="GO:0080043">
    <property type="term" value="F:quercetin 3-O-glucosyltransferase activity"/>
    <property type="evidence" value="ECO:0007669"/>
    <property type="project" value="TreeGrafter"/>
</dbReference>
<accession>A0A068U8E4</accession>
<evidence type="ECO:0000313" key="4">
    <source>
        <dbReference type="Proteomes" id="UP000295252"/>
    </source>
</evidence>
<dbReference type="Proteomes" id="UP000295252">
    <property type="component" value="Chromosome III"/>
</dbReference>
<protein>
    <submittedName>
        <fullName evidence="3">Uncharacterized protein</fullName>
    </submittedName>
</protein>
<organism evidence="3 4">
    <name type="scientific">Coffea canephora</name>
    <name type="common">Robusta coffee</name>
    <dbReference type="NCBI Taxonomy" id="49390"/>
    <lineage>
        <taxon>Eukaryota</taxon>
        <taxon>Viridiplantae</taxon>
        <taxon>Streptophyta</taxon>
        <taxon>Embryophyta</taxon>
        <taxon>Tracheophyta</taxon>
        <taxon>Spermatophyta</taxon>
        <taxon>Magnoliopsida</taxon>
        <taxon>eudicotyledons</taxon>
        <taxon>Gunneridae</taxon>
        <taxon>Pentapetalae</taxon>
        <taxon>asterids</taxon>
        <taxon>lamiids</taxon>
        <taxon>Gentianales</taxon>
        <taxon>Rubiaceae</taxon>
        <taxon>Ixoroideae</taxon>
        <taxon>Gardenieae complex</taxon>
        <taxon>Bertiereae - Coffeeae clade</taxon>
        <taxon>Coffeeae</taxon>
        <taxon>Coffea</taxon>
    </lineage>
</organism>
<evidence type="ECO:0000313" key="3">
    <source>
        <dbReference type="EMBL" id="CDP04810.1"/>
    </source>
</evidence>
<dbReference type="CDD" id="cd03784">
    <property type="entry name" value="GT1_Gtf-like"/>
    <property type="match status" value="1"/>
</dbReference>
<proteinExistence type="inferred from homology"/>
<name>A0A068U8E4_COFCA</name>
<dbReference type="OrthoDB" id="5835829at2759"/>
<dbReference type="Gene3D" id="3.40.50.2000">
    <property type="entry name" value="Glycogen Phosphorylase B"/>
    <property type="match status" value="4"/>
</dbReference>
<dbReference type="PhylomeDB" id="A0A068U8E4"/>
<dbReference type="STRING" id="49390.A0A068U8E4"/>
<dbReference type="PANTHER" id="PTHR11926">
    <property type="entry name" value="GLUCOSYL/GLUCURONOSYL TRANSFERASES"/>
    <property type="match status" value="1"/>
</dbReference>
<keyword evidence="2" id="KW-0808">Transferase</keyword>
<comment type="similarity">
    <text evidence="1">Belongs to the UDP-glycosyltransferase family.</text>
</comment>
<dbReference type="InterPro" id="IPR002213">
    <property type="entry name" value="UDP_glucos_trans"/>
</dbReference>
<evidence type="ECO:0000256" key="2">
    <source>
        <dbReference type="ARBA" id="ARBA00022679"/>
    </source>
</evidence>
<dbReference type="SUPFAM" id="SSF53756">
    <property type="entry name" value="UDP-Glycosyltransferase/glycogen phosphorylase"/>
    <property type="match status" value="2"/>
</dbReference>
<evidence type="ECO:0000256" key="1">
    <source>
        <dbReference type="ARBA" id="ARBA00009995"/>
    </source>
</evidence>
<reference evidence="4" key="1">
    <citation type="journal article" date="2014" name="Science">
        <title>The coffee genome provides insight into the convergent evolution of caffeine biosynthesis.</title>
        <authorList>
            <person name="Denoeud F."/>
            <person name="Carretero-Paulet L."/>
            <person name="Dereeper A."/>
            <person name="Droc G."/>
            <person name="Guyot R."/>
            <person name="Pietrella M."/>
            <person name="Zheng C."/>
            <person name="Alberti A."/>
            <person name="Anthony F."/>
            <person name="Aprea G."/>
            <person name="Aury J.M."/>
            <person name="Bento P."/>
            <person name="Bernard M."/>
            <person name="Bocs S."/>
            <person name="Campa C."/>
            <person name="Cenci A."/>
            <person name="Combes M.C."/>
            <person name="Crouzillat D."/>
            <person name="Da Silva C."/>
            <person name="Daddiego L."/>
            <person name="De Bellis F."/>
            <person name="Dussert S."/>
            <person name="Garsmeur O."/>
            <person name="Gayraud T."/>
            <person name="Guignon V."/>
            <person name="Jahn K."/>
            <person name="Jamilloux V."/>
            <person name="Joet T."/>
            <person name="Labadie K."/>
            <person name="Lan T."/>
            <person name="Leclercq J."/>
            <person name="Lepelley M."/>
            <person name="Leroy T."/>
            <person name="Li L.T."/>
            <person name="Librado P."/>
            <person name="Lopez L."/>
            <person name="Munoz A."/>
            <person name="Noel B."/>
            <person name="Pallavicini A."/>
            <person name="Perrotta G."/>
            <person name="Poncet V."/>
            <person name="Pot D."/>
            <person name="Priyono X."/>
            <person name="Rigoreau M."/>
            <person name="Rouard M."/>
            <person name="Rozas J."/>
            <person name="Tranchant-Dubreuil C."/>
            <person name="VanBuren R."/>
            <person name="Zhang Q."/>
            <person name="Andrade A.C."/>
            <person name="Argout X."/>
            <person name="Bertrand B."/>
            <person name="de Kochko A."/>
            <person name="Graziosi G."/>
            <person name="Henry R.J."/>
            <person name="Jayarama X."/>
            <person name="Ming R."/>
            <person name="Nagai C."/>
            <person name="Rounsley S."/>
            <person name="Sankoff D."/>
            <person name="Giuliano G."/>
            <person name="Albert V.A."/>
            <person name="Wincker P."/>
            <person name="Lashermes P."/>
        </authorList>
    </citation>
    <scope>NUCLEOTIDE SEQUENCE [LARGE SCALE GENOMIC DNA]</scope>
    <source>
        <strain evidence="4">cv. DH200-94</strain>
    </source>
</reference>
<dbReference type="AlphaFoldDB" id="A0A068U8E4"/>
<dbReference type="PANTHER" id="PTHR11926:SF1498">
    <property type="entry name" value="GLYCOSYLTRANSFERASE"/>
    <property type="match status" value="1"/>
</dbReference>
<dbReference type="EMBL" id="HG739098">
    <property type="protein sequence ID" value="CDP04810.1"/>
    <property type="molecule type" value="Genomic_DNA"/>
</dbReference>
<dbReference type="OMA" id="NERRHTI"/>
<gene>
    <name evidence="3" type="ORF">GSCOC_T00019538001</name>
</gene>
<dbReference type="GO" id="GO:0080044">
    <property type="term" value="F:quercetin 7-O-glucosyltransferase activity"/>
    <property type="evidence" value="ECO:0007669"/>
    <property type="project" value="TreeGrafter"/>
</dbReference>
<dbReference type="Gramene" id="CDP04810">
    <property type="protein sequence ID" value="CDP04810"/>
    <property type="gene ID" value="GSCOC_T00019538001"/>
</dbReference>
<dbReference type="InParanoid" id="A0A068U8E4"/>